<proteinExistence type="predicted"/>
<protein>
    <submittedName>
        <fullName evidence="1">GntR family transcriptional regulator</fullName>
    </submittedName>
</protein>
<reference evidence="1 2" key="1">
    <citation type="submission" date="2019-08" db="EMBL/GenBank/DDBJ databases">
        <authorList>
            <person name="Zhang R."/>
        </authorList>
    </citation>
    <scope>NUCLEOTIDE SEQUENCE [LARGE SCALE GENOMIC DNA]</scope>
</reference>
<evidence type="ECO:0000313" key="2">
    <source>
        <dbReference type="Proteomes" id="UP000326305"/>
    </source>
</evidence>
<keyword evidence="2" id="KW-1185">Reference proteome</keyword>
<accession>A0A5J6T5I6</accession>
<dbReference type="KEGG" id="vg:62680769"/>
<dbReference type="RefSeq" id="YP_009998187.1">
    <property type="nucleotide sequence ID" value="NC_052984.1"/>
</dbReference>
<dbReference type="EMBL" id="MN317029">
    <property type="protein sequence ID" value="QFG04422.1"/>
    <property type="molecule type" value="Genomic_DNA"/>
</dbReference>
<dbReference type="Proteomes" id="UP000326305">
    <property type="component" value="Segment"/>
</dbReference>
<dbReference type="GeneID" id="62680769"/>
<evidence type="ECO:0000313" key="1">
    <source>
        <dbReference type="EMBL" id="QFG04422.1"/>
    </source>
</evidence>
<organism evidence="1 2">
    <name type="scientific">Aeromonas phage vB_AhyS-A18P4</name>
    <dbReference type="NCBI Taxonomy" id="2608321"/>
    <lineage>
        <taxon>Viruses</taxon>
        <taxon>Duplodnaviria</taxon>
        <taxon>Heunggongvirae</taxon>
        <taxon>Uroviricota</taxon>
        <taxon>Caudoviricetes</taxon>
        <taxon>Casjensviridae</taxon>
        <taxon>Sharonstreetvirus</taxon>
        <taxon>Sharonstreetvirus A18P4</taxon>
    </lineage>
</organism>
<sequence>MASNEERCPCCRPIEDVADAIAIVADLGPTLMQMYDLRIEAVRQMDIHLARSGVSPDDMNHPLNVALMQAQTEIHALHILVRASGVMAGIPDCADVDWDDAAAAFHSDTDFTQGSTAAPVDKTKH</sequence>
<name>A0A5J6T5I6_9CAUD</name>